<dbReference type="PANTHER" id="PTHR34351">
    <property type="entry name" value="SLR1927 PROTEIN-RELATED"/>
    <property type="match status" value="1"/>
</dbReference>
<dbReference type="RefSeq" id="WP_271713194.1">
    <property type="nucleotide sequence ID" value="NZ_AP024169.1"/>
</dbReference>
<accession>A0A7R7IEK9</accession>
<dbReference type="AlphaFoldDB" id="A0A7R7IEK9"/>
<dbReference type="Proteomes" id="UP000595897">
    <property type="component" value="Chromosome"/>
</dbReference>
<organism evidence="3 4">
    <name type="scientific">Anaeromicropila herbilytica</name>
    <dbReference type="NCBI Taxonomy" id="2785025"/>
    <lineage>
        <taxon>Bacteria</taxon>
        <taxon>Bacillati</taxon>
        <taxon>Bacillota</taxon>
        <taxon>Clostridia</taxon>
        <taxon>Lachnospirales</taxon>
        <taxon>Lachnospiraceae</taxon>
        <taxon>Anaeromicropila</taxon>
    </lineage>
</organism>
<evidence type="ECO:0000256" key="1">
    <source>
        <dbReference type="SAM" id="Phobius"/>
    </source>
</evidence>
<keyword evidence="1" id="KW-0472">Membrane</keyword>
<proteinExistence type="predicted"/>
<dbReference type="PANTHER" id="PTHR34351:SF1">
    <property type="entry name" value="SLR1927 PROTEIN"/>
    <property type="match status" value="1"/>
</dbReference>
<dbReference type="InterPro" id="IPR002881">
    <property type="entry name" value="DUF58"/>
</dbReference>
<keyword evidence="1" id="KW-1133">Transmembrane helix</keyword>
<reference evidence="3 4" key="1">
    <citation type="submission" date="2020-11" db="EMBL/GenBank/DDBJ databases">
        <title>Draft genome sequencing of a Lachnospiraceae strain isolated from anoxic soil subjected to BSD treatment.</title>
        <authorList>
            <person name="Uek A."/>
            <person name="Tonouchi A."/>
        </authorList>
    </citation>
    <scope>NUCLEOTIDE SEQUENCE [LARGE SCALE GENOMIC DNA]</scope>
    <source>
        <strain evidence="3 4">TB5</strain>
    </source>
</reference>
<gene>
    <name evidence="3" type="ORF">bsdtb5_34160</name>
</gene>
<evidence type="ECO:0000313" key="4">
    <source>
        <dbReference type="Proteomes" id="UP000595897"/>
    </source>
</evidence>
<feature type="transmembrane region" description="Helical" evidence="1">
    <location>
        <begin position="5"/>
        <end position="22"/>
    </location>
</feature>
<protein>
    <recommendedName>
        <fullName evidence="2">DUF58 domain-containing protein</fullName>
    </recommendedName>
</protein>
<evidence type="ECO:0000313" key="3">
    <source>
        <dbReference type="EMBL" id="BCN32121.1"/>
    </source>
</evidence>
<dbReference type="Pfam" id="PF01882">
    <property type="entry name" value="DUF58"/>
    <property type="match status" value="1"/>
</dbReference>
<name>A0A7R7IEK9_9FIRM</name>
<keyword evidence="4" id="KW-1185">Reference proteome</keyword>
<sequence>MHKIIIYLIVWGLVVYQATINIEPSITITAIGMGIYPVVCFLIAVIQTYMIKIQLITKEESTEANEQVLIDVLIKNNTFLPIGRASFTLEASFSHDEAKKTFKVEFALPSRSEATISVPIVIDHCGIAKIRLRKIKVSYFIALFSKKIRTDSKCTILVIPIIKEIPLSIGRKSTILSSDSERYYPGQVGNDTSEILQVREYRPGDKLQRIHWKLSAKKDELLVKDYTLPIDYDTFLMLDLYQVDQQCFHTIVQAVSSLSWSFITLQIQHIIAWYDEERKEAVCHYIDTEQDVFDMLHVLLLAKPVKEIDAFDEIIRLSCNKQYMRVLTFVAPTHNIEYNLKDYNCITRRYYIIAIGEEVTKESVVPEEASIIKINPADIESSINQLGLRIE</sequence>
<dbReference type="KEGG" id="ahb:bsdtb5_34160"/>
<feature type="transmembrane region" description="Helical" evidence="1">
    <location>
        <begin position="28"/>
        <end position="51"/>
    </location>
</feature>
<keyword evidence="1" id="KW-0812">Transmembrane</keyword>
<feature type="domain" description="DUF58" evidence="2">
    <location>
        <begin position="197"/>
        <end position="245"/>
    </location>
</feature>
<dbReference type="EMBL" id="AP024169">
    <property type="protein sequence ID" value="BCN32121.1"/>
    <property type="molecule type" value="Genomic_DNA"/>
</dbReference>
<evidence type="ECO:0000259" key="2">
    <source>
        <dbReference type="Pfam" id="PF01882"/>
    </source>
</evidence>